<reference evidence="5 6" key="1">
    <citation type="submission" date="2021-05" db="EMBL/GenBank/DDBJ databases">
        <authorList>
            <person name="Zhang Z.D."/>
            <person name="Osman G."/>
        </authorList>
    </citation>
    <scope>NUCLEOTIDE SEQUENCE [LARGE SCALE GENOMIC DNA]</scope>
    <source>
        <strain evidence="5 6">KCTC 32217</strain>
    </source>
</reference>
<sequence>MISIQLDQAAKRFQYDWIFKNVSLVFPSHSKIAITGSNGSGKSSFLKCLSGLIPLTEGKITYQANDRTITEEDFYQYLTLSAPYLELPEEFTLVEFLDFHFKFKNKLEGLTTEKMLELMYLQEHKNKQIQFFSSGMKQRLKLGVCFFSDSPLMLLDEPTSNLDVRGVNWYLDMVKKFGLQKTTIICSNDEREYNFCDQTISIEDYKLKNQL</sequence>
<dbReference type="GO" id="GO:0005524">
    <property type="term" value="F:ATP binding"/>
    <property type="evidence" value="ECO:0007669"/>
    <property type="project" value="UniProtKB-KW"/>
</dbReference>
<dbReference type="PANTHER" id="PTHR42939:SF1">
    <property type="entry name" value="ABC TRANSPORTER ATP-BINDING PROTEIN ALBC-RELATED"/>
    <property type="match status" value="1"/>
</dbReference>
<dbReference type="SUPFAM" id="SSF52540">
    <property type="entry name" value="P-loop containing nucleoside triphosphate hydrolases"/>
    <property type="match status" value="1"/>
</dbReference>
<dbReference type="PANTHER" id="PTHR42939">
    <property type="entry name" value="ABC TRANSPORTER ATP-BINDING PROTEIN ALBC-RELATED"/>
    <property type="match status" value="1"/>
</dbReference>
<dbReference type="InterPro" id="IPR003439">
    <property type="entry name" value="ABC_transporter-like_ATP-bd"/>
</dbReference>
<dbReference type="PROSITE" id="PS50893">
    <property type="entry name" value="ABC_TRANSPORTER_2"/>
    <property type="match status" value="1"/>
</dbReference>
<dbReference type="SMART" id="SM00382">
    <property type="entry name" value="AAA"/>
    <property type="match status" value="1"/>
</dbReference>
<name>A0AAP2G3C2_9BACT</name>
<evidence type="ECO:0000256" key="3">
    <source>
        <dbReference type="ARBA" id="ARBA00022840"/>
    </source>
</evidence>
<protein>
    <submittedName>
        <fullName evidence="5">ATP-binding cassette domain-containing protein</fullName>
    </submittedName>
</protein>
<dbReference type="EMBL" id="JAHCMY010000001">
    <property type="protein sequence ID" value="MBS9522876.1"/>
    <property type="molecule type" value="Genomic_DNA"/>
</dbReference>
<dbReference type="InterPro" id="IPR051782">
    <property type="entry name" value="ABC_Transporter_VariousFunc"/>
</dbReference>
<dbReference type="AlphaFoldDB" id="A0AAP2G3C2"/>
<dbReference type="InterPro" id="IPR003593">
    <property type="entry name" value="AAA+_ATPase"/>
</dbReference>
<dbReference type="GO" id="GO:0016887">
    <property type="term" value="F:ATP hydrolysis activity"/>
    <property type="evidence" value="ECO:0007669"/>
    <property type="project" value="InterPro"/>
</dbReference>
<keyword evidence="2" id="KW-0547">Nucleotide-binding</keyword>
<dbReference type="InterPro" id="IPR017871">
    <property type="entry name" value="ABC_transporter-like_CS"/>
</dbReference>
<dbReference type="InterPro" id="IPR027417">
    <property type="entry name" value="P-loop_NTPase"/>
</dbReference>
<evidence type="ECO:0000313" key="6">
    <source>
        <dbReference type="Proteomes" id="UP001319104"/>
    </source>
</evidence>
<dbReference type="RefSeq" id="WP_213943754.1">
    <property type="nucleotide sequence ID" value="NZ_JAHCMY010000001.1"/>
</dbReference>
<organism evidence="5 6">
    <name type="scientific">Litoribacter ruber</name>
    <dbReference type="NCBI Taxonomy" id="702568"/>
    <lineage>
        <taxon>Bacteria</taxon>
        <taxon>Pseudomonadati</taxon>
        <taxon>Bacteroidota</taxon>
        <taxon>Cytophagia</taxon>
        <taxon>Cytophagales</taxon>
        <taxon>Cyclobacteriaceae</taxon>
        <taxon>Litoribacter</taxon>
    </lineage>
</organism>
<gene>
    <name evidence="5" type="ORF">KI659_02495</name>
</gene>
<evidence type="ECO:0000256" key="2">
    <source>
        <dbReference type="ARBA" id="ARBA00022741"/>
    </source>
</evidence>
<dbReference type="Pfam" id="PF00005">
    <property type="entry name" value="ABC_tran"/>
    <property type="match status" value="1"/>
</dbReference>
<keyword evidence="3 5" id="KW-0067">ATP-binding</keyword>
<dbReference type="Proteomes" id="UP001319104">
    <property type="component" value="Unassembled WGS sequence"/>
</dbReference>
<keyword evidence="1" id="KW-0813">Transport</keyword>
<proteinExistence type="predicted"/>
<evidence type="ECO:0000256" key="1">
    <source>
        <dbReference type="ARBA" id="ARBA00022448"/>
    </source>
</evidence>
<dbReference type="Gene3D" id="3.40.50.300">
    <property type="entry name" value="P-loop containing nucleotide triphosphate hydrolases"/>
    <property type="match status" value="1"/>
</dbReference>
<keyword evidence="6" id="KW-1185">Reference proteome</keyword>
<dbReference type="PROSITE" id="PS00211">
    <property type="entry name" value="ABC_TRANSPORTER_1"/>
    <property type="match status" value="1"/>
</dbReference>
<accession>A0AAP2G3C2</accession>
<evidence type="ECO:0000259" key="4">
    <source>
        <dbReference type="PROSITE" id="PS50893"/>
    </source>
</evidence>
<feature type="domain" description="ABC transporter" evidence="4">
    <location>
        <begin position="4"/>
        <end position="211"/>
    </location>
</feature>
<evidence type="ECO:0000313" key="5">
    <source>
        <dbReference type="EMBL" id="MBS9522876.1"/>
    </source>
</evidence>
<comment type="caution">
    <text evidence="5">The sequence shown here is derived from an EMBL/GenBank/DDBJ whole genome shotgun (WGS) entry which is preliminary data.</text>
</comment>